<gene>
    <name evidence="2" type="ORF">Sspor_45890</name>
</gene>
<comment type="caution">
    <text evidence="2">The sequence shown here is derived from an EMBL/GenBank/DDBJ whole genome shotgun (WGS) entry which is preliminary data.</text>
</comment>
<dbReference type="PANTHER" id="PTHR33627">
    <property type="entry name" value="TRANSPOSASE"/>
    <property type="match status" value="1"/>
</dbReference>
<sequence>MSVHADGIMSVRELRRGAVAVGSEREQVLQELSTALFASLPRRDQRRKGEQYVRGLLAAQGRRSIRNVAVCLGDPTLEQSLHHFICNSTWDWMPVREALADWLRQAIGPQAWVVRQMSIPKSGRHSVGVGRGLDLHRDQPFHGQQAFGVWAASEQASSPVNWRLLLEEAQGETQEECAAAAALDFSRLYDASRRPVVLDTPTRDPESVIRRFNDAGVPVLVRVQGTAQLTVREAALPGYGQGAHSAQRIADSVRGLRRPTGWLDPTAPSGVRHVPAAKVRVGLPGREEGLARGLVLVGEWESPRRPATRLWLTNMAEVPASALLRLAKLTDRVGQDLSGFGDRAGLRDFEGRSLRGWHCHITLASAAHAVEVLTASRRDGERYFPGIPA</sequence>
<evidence type="ECO:0000313" key="3">
    <source>
        <dbReference type="Proteomes" id="UP000608522"/>
    </source>
</evidence>
<reference evidence="3" key="1">
    <citation type="submission" date="2023-07" db="EMBL/GenBank/DDBJ databases">
        <title>Whole genome shotgun sequence of Streptomyces spororaveus NBRC 15456.</title>
        <authorList>
            <person name="Komaki H."/>
            <person name="Tamura T."/>
        </authorList>
    </citation>
    <scope>NUCLEOTIDE SEQUENCE [LARGE SCALE GENOMIC DNA]</scope>
    <source>
        <strain evidence="3">NBRC 15456</strain>
    </source>
</reference>
<dbReference type="InterPro" id="IPR038721">
    <property type="entry name" value="IS701-like_DDE_dom"/>
</dbReference>
<name>A0ABQ3TF33_9ACTN</name>
<dbReference type="Proteomes" id="UP000608522">
    <property type="component" value="Unassembled WGS sequence"/>
</dbReference>
<evidence type="ECO:0000313" key="2">
    <source>
        <dbReference type="EMBL" id="GHI79028.1"/>
    </source>
</evidence>
<proteinExistence type="predicted"/>
<dbReference type="PANTHER" id="PTHR33627:SF1">
    <property type="entry name" value="TRANSPOSASE"/>
    <property type="match status" value="1"/>
</dbReference>
<dbReference type="Pfam" id="PF13546">
    <property type="entry name" value="DDE_5"/>
    <property type="match status" value="1"/>
</dbReference>
<organism evidence="2 3">
    <name type="scientific">Streptomyces spororaveus</name>
    <dbReference type="NCBI Taxonomy" id="284039"/>
    <lineage>
        <taxon>Bacteria</taxon>
        <taxon>Bacillati</taxon>
        <taxon>Actinomycetota</taxon>
        <taxon>Actinomycetes</taxon>
        <taxon>Kitasatosporales</taxon>
        <taxon>Streptomycetaceae</taxon>
        <taxon>Streptomyces</taxon>
    </lineage>
</organism>
<dbReference type="EMBL" id="BNED01000005">
    <property type="protein sequence ID" value="GHI79028.1"/>
    <property type="molecule type" value="Genomic_DNA"/>
</dbReference>
<accession>A0ABQ3TF33</accession>
<keyword evidence="3" id="KW-1185">Reference proteome</keyword>
<protein>
    <submittedName>
        <fullName evidence="2">ISXo8 transposase</fullName>
    </submittedName>
</protein>
<feature type="domain" description="Transposase IS701-like DDE" evidence="1">
    <location>
        <begin position="36"/>
        <end position="179"/>
    </location>
</feature>
<evidence type="ECO:0000259" key="1">
    <source>
        <dbReference type="Pfam" id="PF13546"/>
    </source>
</evidence>
<dbReference type="InterPro" id="IPR039365">
    <property type="entry name" value="IS701-like"/>
</dbReference>